<keyword evidence="3 9" id="KW-1003">Cell membrane</keyword>
<evidence type="ECO:0000256" key="2">
    <source>
        <dbReference type="ARBA" id="ARBA00010323"/>
    </source>
</evidence>
<keyword evidence="12" id="KW-1185">Reference proteome</keyword>
<feature type="transmembrane region" description="Helical" evidence="10">
    <location>
        <begin position="435"/>
        <end position="456"/>
    </location>
</feature>
<dbReference type="AlphaFoldDB" id="A0A1I2EWT7"/>
<feature type="transmembrane region" description="Helical" evidence="10">
    <location>
        <begin position="268"/>
        <end position="287"/>
    </location>
</feature>
<feature type="transmembrane region" description="Helical" evidence="10">
    <location>
        <begin position="412"/>
        <end position="429"/>
    </location>
</feature>
<dbReference type="EMBL" id="FOMX01000024">
    <property type="protein sequence ID" value="SFE97584.1"/>
    <property type="molecule type" value="Genomic_DNA"/>
</dbReference>
<dbReference type="InterPro" id="IPR051085">
    <property type="entry name" value="MB_O-acyltransferase"/>
</dbReference>
<evidence type="ECO:0000313" key="11">
    <source>
        <dbReference type="EMBL" id="SFE97584.1"/>
    </source>
</evidence>
<feature type="transmembrane region" description="Helical" evidence="10">
    <location>
        <begin position="521"/>
        <end position="538"/>
    </location>
</feature>
<feature type="transmembrane region" description="Helical" evidence="10">
    <location>
        <begin position="332"/>
        <end position="349"/>
    </location>
</feature>
<keyword evidence="7 9" id="KW-0472">Membrane</keyword>
<keyword evidence="8 9" id="KW-0012">Acyltransferase</keyword>
<feature type="transmembrane region" description="Helical" evidence="10">
    <location>
        <begin position="97"/>
        <end position="116"/>
    </location>
</feature>
<keyword evidence="4 9" id="KW-0808">Transferase</keyword>
<dbReference type="OrthoDB" id="139172at2"/>
<protein>
    <submittedName>
        <fullName evidence="11">D-alanyl-lipoteichoic acid acyltransferase DltB, MBOAT superfamily</fullName>
    </submittedName>
</protein>
<dbReference type="InterPro" id="IPR024194">
    <property type="entry name" value="Ac/AlaTfrase_AlgI/DltB"/>
</dbReference>
<dbReference type="InterPro" id="IPR004299">
    <property type="entry name" value="MBOAT_fam"/>
</dbReference>
<proteinExistence type="inferred from homology"/>
<evidence type="ECO:0000313" key="12">
    <source>
        <dbReference type="Proteomes" id="UP000199400"/>
    </source>
</evidence>
<gene>
    <name evidence="11" type="ORF">SAMN02745121_06318</name>
</gene>
<feature type="transmembrane region" description="Helical" evidence="10">
    <location>
        <begin position="483"/>
        <end position="501"/>
    </location>
</feature>
<evidence type="ECO:0000256" key="9">
    <source>
        <dbReference type="PIRNR" id="PIRNR016636"/>
    </source>
</evidence>
<feature type="transmembrane region" description="Helical" evidence="10">
    <location>
        <begin position="128"/>
        <end position="153"/>
    </location>
</feature>
<evidence type="ECO:0000256" key="1">
    <source>
        <dbReference type="ARBA" id="ARBA00004651"/>
    </source>
</evidence>
<dbReference type="RefSeq" id="WP_096327729.1">
    <property type="nucleotide sequence ID" value="NZ_FOMX01000024.1"/>
</dbReference>
<accession>A0A1I2EWT7</accession>
<evidence type="ECO:0000256" key="4">
    <source>
        <dbReference type="ARBA" id="ARBA00022679"/>
    </source>
</evidence>
<dbReference type="PIRSF" id="PIRSF016636">
    <property type="entry name" value="AlgI_DltB"/>
    <property type="match status" value="1"/>
</dbReference>
<evidence type="ECO:0000256" key="5">
    <source>
        <dbReference type="ARBA" id="ARBA00022692"/>
    </source>
</evidence>
<dbReference type="PIRSF" id="PIRSF500217">
    <property type="entry name" value="AlgI"/>
    <property type="match status" value="1"/>
</dbReference>
<evidence type="ECO:0000256" key="6">
    <source>
        <dbReference type="ARBA" id="ARBA00022989"/>
    </source>
</evidence>
<reference evidence="12" key="1">
    <citation type="submission" date="2016-10" db="EMBL/GenBank/DDBJ databases">
        <authorList>
            <person name="Varghese N."/>
            <person name="Submissions S."/>
        </authorList>
    </citation>
    <scope>NUCLEOTIDE SEQUENCE [LARGE SCALE GENOMIC DNA]</scope>
    <source>
        <strain evidence="12">ATCC 25963</strain>
    </source>
</reference>
<keyword evidence="6 10" id="KW-1133">Transmembrane helix</keyword>
<feature type="transmembrane region" description="Helical" evidence="10">
    <location>
        <begin position="9"/>
        <end position="41"/>
    </location>
</feature>
<evidence type="ECO:0000256" key="3">
    <source>
        <dbReference type="ARBA" id="ARBA00022475"/>
    </source>
</evidence>
<dbReference type="PANTHER" id="PTHR13285">
    <property type="entry name" value="ACYLTRANSFERASE"/>
    <property type="match status" value="1"/>
</dbReference>
<comment type="subcellular location">
    <subcellularLocation>
        <location evidence="1">Cell membrane</location>
        <topology evidence="1">Multi-pass membrane protein</topology>
    </subcellularLocation>
</comment>
<dbReference type="GO" id="GO:0042121">
    <property type="term" value="P:alginic acid biosynthetic process"/>
    <property type="evidence" value="ECO:0007669"/>
    <property type="project" value="InterPro"/>
</dbReference>
<dbReference type="STRING" id="54.SAMN02745121_06318"/>
<organism evidence="11 12">
    <name type="scientific">Nannocystis exedens</name>
    <dbReference type="NCBI Taxonomy" id="54"/>
    <lineage>
        <taxon>Bacteria</taxon>
        <taxon>Pseudomonadati</taxon>
        <taxon>Myxococcota</taxon>
        <taxon>Polyangia</taxon>
        <taxon>Nannocystales</taxon>
        <taxon>Nannocystaceae</taxon>
        <taxon>Nannocystis</taxon>
    </lineage>
</organism>
<feature type="transmembrane region" description="Helical" evidence="10">
    <location>
        <begin position="173"/>
        <end position="192"/>
    </location>
</feature>
<dbReference type="GO" id="GO:0005886">
    <property type="term" value="C:plasma membrane"/>
    <property type="evidence" value="ECO:0007669"/>
    <property type="project" value="UniProtKB-SubCell"/>
</dbReference>
<evidence type="ECO:0000256" key="7">
    <source>
        <dbReference type="ARBA" id="ARBA00023136"/>
    </source>
</evidence>
<sequence>MLFVSFDFLLFIVPVLLISWGLSHVPVLRVLFLIAASYFFYMAGPETDPLQPPWYFVGLLLLSTVLDYVCSRQIWQQRAAFDSKDPRTKAAAARTRNFWLGVSLVGNLGLLGYFKYTNFFLGVFSDVAHALGMSVVVPHLELLLPIGISFYTFQTLSYTIDVWRGRLTPEPNFRKFALFVVFFPQLVAGPIVRAHEFLPQLHRPPRLSAEAMTRGMYRVMIGVAKKAILGDWIASQFTDAVFNAPENYTSLEILLSLYAFTLQLYADFSGYTDIAIGVALMLGFVLPENFERPYQARNLGEFWRRWHMTLSTWLRDYVFFPLGGSKGSPGRVYFNLWLTMFLVGMWHGASWNFVLYSNIHALAMVFNRWNRLRRRGAATAKTRAMWVTGMLLLFGAVYGLSTAVLQLGQPESLGLAGFAVAMFLIVARLPETGTAWNTALHVLLTFHFTVLSRVFFRADDLDTSRKMIAGLLRFDAHGIREGLITPAVWAVLLFGLGYHLLTPKGLVDRETYAVFRRLPGPVIGLSLALMGLVVYLLLSSGPRANIYFQF</sequence>
<feature type="transmembrane region" description="Helical" evidence="10">
    <location>
        <begin position="384"/>
        <end position="405"/>
    </location>
</feature>
<dbReference type="PANTHER" id="PTHR13285:SF23">
    <property type="entry name" value="TEICHOIC ACID D-ALANYLTRANSFERASE"/>
    <property type="match status" value="1"/>
</dbReference>
<dbReference type="GO" id="GO:0016746">
    <property type="term" value="F:acyltransferase activity"/>
    <property type="evidence" value="ECO:0007669"/>
    <property type="project" value="UniProtKB-KW"/>
</dbReference>
<name>A0A1I2EWT7_9BACT</name>
<keyword evidence="5 10" id="KW-0812">Transmembrane</keyword>
<dbReference type="Pfam" id="PF03062">
    <property type="entry name" value="MBOAT"/>
    <property type="match status" value="1"/>
</dbReference>
<dbReference type="InterPro" id="IPR028362">
    <property type="entry name" value="AlgI"/>
</dbReference>
<evidence type="ECO:0000256" key="10">
    <source>
        <dbReference type="SAM" id="Phobius"/>
    </source>
</evidence>
<evidence type="ECO:0000256" key="8">
    <source>
        <dbReference type="ARBA" id="ARBA00023315"/>
    </source>
</evidence>
<comment type="similarity">
    <text evidence="2 9">Belongs to the membrane-bound acyltransferase family.</text>
</comment>
<dbReference type="Proteomes" id="UP000199400">
    <property type="component" value="Unassembled WGS sequence"/>
</dbReference>